<evidence type="ECO:0000256" key="4">
    <source>
        <dbReference type="ARBA" id="ARBA00023002"/>
    </source>
</evidence>
<dbReference type="PRINTS" id="PR00411">
    <property type="entry name" value="PNDRDTASEI"/>
</dbReference>
<accession>A0A811KLS5</accession>
<proteinExistence type="inferred from homology"/>
<dbReference type="OrthoDB" id="6029at2759"/>
<dbReference type="Gene3D" id="3.30.390.30">
    <property type="match status" value="1"/>
</dbReference>
<evidence type="ECO:0000313" key="7">
    <source>
        <dbReference type="Proteomes" id="UP000614601"/>
    </source>
</evidence>
<comment type="similarity">
    <text evidence="1">Belongs to the FAD-dependent oxidoreductase family.</text>
</comment>
<dbReference type="Proteomes" id="UP000614601">
    <property type="component" value="Unassembled WGS sequence"/>
</dbReference>
<dbReference type="InterPro" id="IPR050446">
    <property type="entry name" value="FAD-oxidoreductase/Apoptosis"/>
</dbReference>
<dbReference type="Gene3D" id="3.50.50.60">
    <property type="entry name" value="FAD/NAD(P)-binding domain"/>
    <property type="match status" value="2"/>
</dbReference>
<dbReference type="GO" id="GO:0016174">
    <property type="term" value="F:NAD(P)H oxidase H2O2-forming activity"/>
    <property type="evidence" value="ECO:0007669"/>
    <property type="project" value="TreeGrafter"/>
</dbReference>
<dbReference type="GO" id="GO:0033108">
    <property type="term" value="P:mitochondrial respiratory chain complex assembly"/>
    <property type="evidence" value="ECO:0007669"/>
    <property type="project" value="TreeGrafter"/>
</dbReference>
<feature type="domain" description="FAD/NAD(P)-binding" evidence="5">
    <location>
        <begin position="55"/>
        <end position="378"/>
    </location>
</feature>
<protein>
    <recommendedName>
        <fullName evidence="5">FAD/NAD(P)-binding domain-containing protein</fullName>
    </recommendedName>
</protein>
<dbReference type="GO" id="GO:0005739">
    <property type="term" value="C:mitochondrion"/>
    <property type="evidence" value="ECO:0007669"/>
    <property type="project" value="TreeGrafter"/>
</dbReference>
<dbReference type="PANTHER" id="PTHR43557">
    <property type="entry name" value="APOPTOSIS-INDUCING FACTOR 1"/>
    <property type="match status" value="1"/>
</dbReference>
<dbReference type="PANTHER" id="PTHR43557:SF4">
    <property type="entry name" value="APOPTOSIS-INDUCING FACTOR 1, MITOCHONDRIAL"/>
    <property type="match status" value="1"/>
</dbReference>
<name>A0A811KLS5_9BILA</name>
<dbReference type="EMBL" id="CAJFDH010000003">
    <property type="protein sequence ID" value="CAD5215824.1"/>
    <property type="molecule type" value="Genomic_DNA"/>
</dbReference>
<sequence>MSKSFFSKVLVGVGAVGVTDLLYQHDFKDFKGFSLRPRIALAEAKVEKDGTIPYLLIGAGTASYFAALSIRGRDAKAKVLIIGDESHSSYNRTALSKDLWWHNYDPTDPYSLEYAGYKGRRKHVGYEAEGFYIDYNKLDEFPNGCVGLIRNTKVTRIDADKKIAYLNNGRTIKFDKCLIATGASPVLSPVFDKEELKGKVFNFKNIEDYIKLRKAVQPGTKIAVLDGGLLGTELSFSVKHFNDGVEVIQLVPETVCLEKILPETLAKECQESTEESGVRVIRNVDVESATKLPNGKVYLKLKTDRGTITVLVDYVVDGRSWKPNVEIAENSRLELDPVNQGIVANAQMLVRKDIYAAGDVVSFYDPVLGRMRKQQIEHAEITGRCAGENMSGGTRIMPRRASFRSRIGETLFLEGVGFTNPKLKTVVYRADNKESFPRWICFYLYNDRIVGVITCNMTYTLEYARKLIEDARLQTDMHEVAKLFTLYKAEKPEEEESSDDTPPSS</sequence>
<dbReference type="AlphaFoldDB" id="A0A811KLS5"/>
<dbReference type="Proteomes" id="UP000783686">
    <property type="component" value="Unassembled WGS sequence"/>
</dbReference>
<evidence type="ECO:0000259" key="5">
    <source>
        <dbReference type="Pfam" id="PF07992"/>
    </source>
</evidence>
<dbReference type="SUPFAM" id="SSF55424">
    <property type="entry name" value="FAD/NAD-linked reductases, dimerisation (C-terminal) domain"/>
    <property type="match status" value="1"/>
</dbReference>
<evidence type="ECO:0000313" key="6">
    <source>
        <dbReference type="EMBL" id="CAD5215824.1"/>
    </source>
</evidence>
<dbReference type="InterPro" id="IPR023753">
    <property type="entry name" value="FAD/NAD-binding_dom"/>
</dbReference>
<gene>
    <name evidence="6" type="ORF">BOKJ2_LOCUS6286</name>
</gene>
<dbReference type="Pfam" id="PF07992">
    <property type="entry name" value="Pyr_redox_2"/>
    <property type="match status" value="1"/>
</dbReference>
<comment type="caution">
    <text evidence="6">The sequence shown here is derived from an EMBL/GenBank/DDBJ whole genome shotgun (WGS) entry which is preliminary data.</text>
</comment>
<dbReference type="GO" id="GO:0071949">
    <property type="term" value="F:FAD binding"/>
    <property type="evidence" value="ECO:0007669"/>
    <property type="project" value="TreeGrafter"/>
</dbReference>
<keyword evidence="4" id="KW-0560">Oxidoreductase</keyword>
<dbReference type="PRINTS" id="PR00368">
    <property type="entry name" value="FADPNR"/>
</dbReference>
<dbReference type="InterPro" id="IPR016156">
    <property type="entry name" value="FAD/NAD-linked_Rdtase_dimer_sf"/>
</dbReference>
<evidence type="ECO:0000256" key="3">
    <source>
        <dbReference type="ARBA" id="ARBA00022827"/>
    </source>
</evidence>
<keyword evidence="2" id="KW-0285">Flavoprotein</keyword>
<dbReference type="GO" id="GO:0006915">
    <property type="term" value="P:apoptotic process"/>
    <property type="evidence" value="ECO:0007669"/>
    <property type="project" value="TreeGrafter"/>
</dbReference>
<dbReference type="InterPro" id="IPR036188">
    <property type="entry name" value="FAD/NAD-bd_sf"/>
</dbReference>
<organism evidence="6 7">
    <name type="scientific">Bursaphelenchus okinawaensis</name>
    <dbReference type="NCBI Taxonomy" id="465554"/>
    <lineage>
        <taxon>Eukaryota</taxon>
        <taxon>Metazoa</taxon>
        <taxon>Ecdysozoa</taxon>
        <taxon>Nematoda</taxon>
        <taxon>Chromadorea</taxon>
        <taxon>Rhabditida</taxon>
        <taxon>Tylenchina</taxon>
        <taxon>Tylenchomorpha</taxon>
        <taxon>Aphelenchoidea</taxon>
        <taxon>Aphelenchoididae</taxon>
        <taxon>Bursaphelenchus</taxon>
    </lineage>
</organism>
<keyword evidence="7" id="KW-1185">Reference proteome</keyword>
<dbReference type="SUPFAM" id="SSF51905">
    <property type="entry name" value="FAD/NAD(P)-binding domain"/>
    <property type="match status" value="2"/>
</dbReference>
<dbReference type="EMBL" id="CAJFCW020000003">
    <property type="protein sequence ID" value="CAG9104843.1"/>
    <property type="molecule type" value="Genomic_DNA"/>
</dbReference>
<keyword evidence="3" id="KW-0274">FAD</keyword>
<evidence type="ECO:0000256" key="1">
    <source>
        <dbReference type="ARBA" id="ARBA00006442"/>
    </source>
</evidence>
<reference evidence="6" key="1">
    <citation type="submission" date="2020-09" db="EMBL/GenBank/DDBJ databases">
        <authorList>
            <person name="Kikuchi T."/>
        </authorList>
    </citation>
    <scope>NUCLEOTIDE SEQUENCE</scope>
    <source>
        <strain evidence="6">SH1</strain>
    </source>
</reference>
<evidence type="ECO:0000256" key="2">
    <source>
        <dbReference type="ARBA" id="ARBA00022630"/>
    </source>
</evidence>